<organism evidence="2 3">
    <name type="scientific">Paraburkholderia elongata</name>
    <dbReference type="NCBI Taxonomy" id="2675747"/>
    <lineage>
        <taxon>Bacteria</taxon>
        <taxon>Pseudomonadati</taxon>
        <taxon>Pseudomonadota</taxon>
        <taxon>Betaproteobacteria</taxon>
        <taxon>Burkholderiales</taxon>
        <taxon>Burkholderiaceae</taxon>
        <taxon>Paraburkholderia</taxon>
    </lineage>
</organism>
<keyword evidence="3" id="KW-1185">Reference proteome</keyword>
<evidence type="ECO:0000313" key="3">
    <source>
        <dbReference type="Proteomes" id="UP000655523"/>
    </source>
</evidence>
<dbReference type="RefSeq" id="WP_172161460.1">
    <property type="nucleotide sequence ID" value="NZ_WOEZ01000033.1"/>
</dbReference>
<accession>A0A972SGT9</accession>
<comment type="caution">
    <text evidence="2">The sequence shown here is derived from an EMBL/GenBank/DDBJ whole genome shotgun (WGS) entry which is preliminary data.</text>
</comment>
<feature type="region of interest" description="Disordered" evidence="1">
    <location>
        <begin position="51"/>
        <end position="81"/>
    </location>
</feature>
<name>A0A972SGT9_9BURK</name>
<dbReference type="Proteomes" id="UP000655523">
    <property type="component" value="Unassembled WGS sequence"/>
</dbReference>
<reference evidence="2 3" key="1">
    <citation type="submission" date="2019-11" db="EMBL/GenBank/DDBJ databases">
        <title>Metabolism of dissolved organic matter in forest soils.</title>
        <authorList>
            <person name="Cyle K.T."/>
            <person name="Wilhelm R.C."/>
            <person name="Martinez C.E."/>
        </authorList>
    </citation>
    <scope>NUCLEOTIDE SEQUENCE [LARGE SCALE GENOMIC DNA]</scope>
    <source>
        <strain evidence="2 3">5N</strain>
    </source>
</reference>
<sequence>MRNKDPKGFITAEVEVASACTAAVSARKSYRAFAGSDPTDDGLGPVSIVTPNHEPPAADRRGQVASLSMTDATDAAIPGID</sequence>
<evidence type="ECO:0000256" key="1">
    <source>
        <dbReference type="SAM" id="MobiDB-lite"/>
    </source>
</evidence>
<dbReference type="AlphaFoldDB" id="A0A972SGT9"/>
<evidence type="ECO:0000313" key="2">
    <source>
        <dbReference type="EMBL" id="NPT54207.1"/>
    </source>
</evidence>
<proteinExistence type="predicted"/>
<gene>
    <name evidence="2" type="ORF">GNZ13_06180</name>
</gene>
<dbReference type="EMBL" id="WOEZ01000033">
    <property type="protein sequence ID" value="NPT54207.1"/>
    <property type="molecule type" value="Genomic_DNA"/>
</dbReference>
<protein>
    <submittedName>
        <fullName evidence="2">Uncharacterized protein</fullName>
    </submittedName>
</protein>